<evidence type="ECO:0000313" key="3">
    <source>
        <dbReference type="Proteomes" id="UP001302745"/>
    </source>
</evidence>
<proteinExistence type="predicted"/>
<protein>
    <submittedName>
        <fullName evidence="2">Uncharacterized protein</fullName>
    </submittedName>
</protein>
<reference evidence="2" key="2">
    <citation type="submission" date="2023-05" db="EMBL/GenBank/DDBJ databases">
        <authorList>
            <consortium name="Lawrence Berkeley National Laboratory"/>
            <person name="Steindorff A."/>
            <person name="Hensen N."/>
            <person name="Bonometti L."/>
            <person name="Westerberg I."/>
            <person name="Brannstrom I.O."/>
            <person name="Guillou S."/>
            <person name="Cros-Aarteil S."/>
            <person name="Calhoun S."/>
            <person name="Haridas S."/>
            <person name="Kuo A."/>
            <person name="Mondo S."/>
            <person name="Pangilinan J."/>
            <person name="Riley R."/>
            <person name="Labutti K."/>
            <person name="Andreopoulos B."/>
            <person name="Lipzen A."/>
            <person name="Chen C."/>
            <person name="Yanf M."/>
            <person name="Daum C."/>
            <person name="Ng V."/>
            <person name="Clum A."/>
            <person name="Ohm R."/>
            <person name="Martin F."/>
            <person name="Silar P."/>
            <person name="Natvig D."/>
            <person name="Lalanne C."/>
            <person name="Gautier V."/>
            <person name="Ament-Velasquez S.L."/>
            <person name="Kruys A."/>
            <person name="Hutchinson M.I."/>
            <person name="Powell A.J."/>
            <person name="Barry K."/>
            <person name="Miller A.N."/>
            <person name="Grigoriev I.V."/>
            <person name="Debuchy R."/>
            <person name="Gladieux P."/>
            <person name="Thoren M.H."/>
            <person name="Johannesson H."/>
        </authorList>
    </citation>
    <scope>NUCLEOTIDE SEQUENCE</scope>
    <source>
        <strain evidence="2">CBS 538.74</strain>
    </source>
</reference>
<evidence type="ECO:0000256" key="1">
    <source>
        <dbReference type="SAM" id="MobiDB-lite"/>
    </source>
</evidence>
<feature type="compositionally biased region" description="Polar residues" evidence="1">
    <location>
        <begin position="1"/>
        <end position="17"/>
    </location>
</feature>
<dbReference type="Proteomes" id="UP001302745">
    <property type="component" value="Unassembled WGS sequence"/>
</dbReference>
<feature type="region of interest" description="Disordered" evidence="1">
    <location>
        <begin position="1"/>
        <end position="32"/>
    </location>
</feature>
<name>A0AAN6VMA5_9PEZI</name>
<gene>
    <name evidence="2" type="ORF">C8A00DRAFT_14874</name>
</gene>
<comment type="caution">
    <text evidence="2">The sequence shown here is derived from an EMBL/GenBank/DDBJ whole genome shotgun (WGS) entry which is preliminary data.</text>
</comment>
<keyword evidence="3" id="KW-1185">Reference proteome</keyword>
<evidence type="ECO:0000313" key="2">
    <source>
        <dbReference type="EMBL" id="KAK4153959.1"/>
    </source>
</evidence>
<reference evidence="2" key="1">
    <citation type="journal article" date="2023" name="Mol. Phylogenet. Evol.">
        <title>Genome-scale phylogeny and comparative genomics of the fungal order Sordariales.</title>
        <authorList>
            <person name="Hensen N."/>
            <person name="Bonometti L."/>
            <person name="Westerberg I."/>
            <person name="Brannstrom I.O."/>
            <person name="Guillou S."/>
            <person name="Cros-Aarteil S."/>
            <person name="Calhoun S."/>
            <person name="Haridas S."/>
            <person name="Kuo A."/>
            <person name="Mondo S."/>
            <person name="Pangilinan J."/>
            <person name="Riley R."/>
            <person name="LaButti K."/>
            <person name="Andreopoulos B."/>
            <person name="Lipzen A."/>
            <person name="Chen C."/>
            <person name="Yan M."/>
            <person name="Daum C."/>
            <person name="Ng V."/>
            <person name="Clum A."/>
            <person name="Steindorff A."/>
            <person name="Ohm R.A."/>
            <person name="Martin F."/>
            <person name="Silar P."/>
            <person name="Natvig D.O."/>
            <person name="Lalanne C."/>
            <person name="Gautier V."/>
            <person name="Ament-Velasquez S.L."/>
            <person name="Kruys A."/>
            <person name="Hutchinson M.I."/>
            <person name="Powell A.J."/>
            <person name="Barry K."/>
            <person name="Miller A.N."/>
            <person name="Grigoriev I.V."/>
            <person name="Debuchy R."/>
            <person name="Gladieux P."/>
            <person name="Hiltunen Thoren M."/>
            <person name="Johannesson H."/>
        </authorList>
    </citation>
    <scope>NUCLEOTIDE SEQUENCE</scope>
    <source>
        <strain evidence="2">CBS 538.74</strain>
    </source>
</reference>
<dbReference type="AlphaFoldDB" id="A0AAN6VMA5"/>
<organism evidence="2 3">
    <name type="scientific">Chaetomidium leptoderma</name>
    <dbReference type="NCBI Taxonomy" id="669021"/>
    <lineage>
        <taxon>Eukaryota</taxon>
        <taxon>Fungi</taxon>
        <taxon>Dikarya</taxon>
        <taxon>Ascomycota</taxon>
        <taxon>Pezizomycotina</taxon>
        <taxon>Sordariomycetes</taxon>
        <taxon>Sordariomycetidae</taxon>
        <taxon>Sordariales</taxon>
        <taxon>Chaetomiaceae</taxon>
        <taxon>Chaetomidium</taxon>
    </lineage>
</organism>
<sequence>MDTNTNNADAGHATNSSESKDDETSLRTITKGPLGYIGNDAIDAPVPEVRATTEERFRDSDVSNLTHVVIQVTVSRQRDIFRYIGYKYDWNQPGPFWHFLGKMVTKALLDDNAELRELNFVAIGRREFIASTTPMWRAAVEAKKAADGAELPPLRVIEVNFKKPQPGKPLEFTWAPARPLFAAKIKQSNTQAGNPDLDHQGTQVVGGIVLNRRLTP</sequence>
<dbReference type="EMBL" id="MU856925">
    <property type="protein sequence ID" value="KAK4153959.1"/>
    <property type="molecule type" value="Genomic_DNA"/>
</dbReference>
<accession>A0AAN6VMA5</accession>